<gene>
    <name evidence="2" type="ORF">BSL78_18143</name>
</gene>
<dbReference type="SUPFAM" id="SSF57184">
    <property type="entry name" value="Growth factor receptor domain"/>
    <property type="match status" value="1"/>
</dbReference>
<feature type="domain" description="Tyrosine-protein kinase ephrin type A/B receptor-like" evidence="1">
    <location>
        <begin position="154"/>
        <end position="202"/>
    </location>
</feature>
<dbReference type="OrthoDB" id="5988709at2759"/>
<dbReference type="InterPro" id="IPR009030">
    <property type="entry name" value="Growth_fac_rcpt_cys_sf"/>
</dbReference>
<dbReference type="Gene3D" id="2.10.50.10">
    <property type="entry name" value="Tumor Necrosis Factor Receptor, subunit A, domain 2"/>
    <property type="match status" value="1"/>
</dbReference>
<comment type="caution">
    <text evidence="2">The sequence shown here is derived from an EMBL/GenBank/DDBJ whole genome shotgun (WGS) entry which is preliminary data.</text>
</comment>
<sequence length="203" mass="22484">MGTDMGLHDGGMNVIDTSDGGAAQDEPYWYQRAQDGGSQPRVRRDEAGLNSLGNHHDWGYTLNISFSFSLNFTAESLQSGTGYDWLTYLGSKELYDSAVFMQTQIESRMISLEIPDLDWEFQDDSFHYEFVSPYCSAGFMPSWKTMKCSACVAGTYHNQTLEDCIACPLGSYQDEAGQESCKPCPNSGTTEEGKMADSLQSCI</sequence>
<dbReference type="PANTHER" id="PTHR46967">
    <property type="entry name" value="INSULIN-LIKE GROWTH FACTOR BINDING PROTEIN,N-TERMINAL"/>
    <property type="match status" value="1"/>
</dbReference>
<dbReference type="AlphaFoldDB" id="A0A2G8KAH3"/>
<organism evidence="2 3">
    <name type="scientific">Stichopus japonicus</name>
    <name type="common">Sea cucumber</name>
    <dbReference type="NCBI Taxonomy" id="307972"/>
    <lineage>
        <taxon>Eukaryota</taxon>
        <taxon>Metazoa</taxon>
        <taxon>Echinodermata</taxon>
        <taxon>Eleutherozoa</taxon>
        <taxon>Echinozoa</taxon>
        <taxon>Holothuroidea</taxon>
        <taxon>Aspidochirotacea</taxon>
        <taxon>Aspidochirotida</taxon>
        <taxon>Stichopodidae</taxon>
        <taxon>Apostichopus</taxon>
    </lineage>
</organism>
<accession>A0A2G8KAH3</accession>
<proteinExistence type="predicted"/>
<dbReference type="Pfam" id="PF07699">
    <property type="entry name" value="Ephrin_rec_like"/>
    <property type="match status" value="1"/>
</dbReference>
<dbReference type="SMART" id="SM01411">
    <property type="entry name" value="Ephrin_rec_like"/>
    <property type="match status" value="1"/>
</dbReference>
<dbReference type="EMBL" id="MRZV01000740">
    <property type="protein sequence ID" value="PIK45008.1"/>
    <property type="molecule type" value="Genomic_DNA"/>
</dbReference>
<keyword evidence="3" id="KW-1185">Reference proteome</keyword>
<evidence type="ECO:0000313" key="3">
    <source>
        <dbReference type="Proteomes" id="UP000230750"/>
    </source>
</evidence>
<dbReference type="PANTHER" id="PTHR46967:SF1">
    <property type="entry name" value="KERATIN-ASSOCIATED PROTEIN 16-1-LIKE"/>
    <property type="match status" value="1"/>
</dbReference>
<dbReference type="STRING" id="307972.A0A2G8KAH3"/>
<evidence type="ECO:0000259" key="1">
    <source>
        <dbReference type="Pfam" id="PF07699"/>
    </source>
</evidence>
<dbReference type="Proteomes" id="UP000230750">
    <property type="component" value="Unassembled WGS sequence"/>
</dbReference>
<evidence type="ECO:0000313" key="2">
    <source>
        <dbReference type="EMBL" id="PIK45008.1"/>
    </source>
</evidence>
<reference evidence="2 3" key="1">
    <citation type="journal article" date="2017" name="PLoS Biol.">
        <title>The sea cucumber genome provides insights into morphological evolution and visceral regeneration.</title>
        <authorList>
            <person name="Zhang X."/>
            <person name="Sun L."/>
            <person name="Yuan J."/>
            <person name="Sun Y."/>
            <person name="Gao Y."/>
            <person name="Zhang L."/>
            <person name="Li S."/>
            <person name="Dai H."/>
            <person name="Hamel J.F."/>
            <person name="Liu C."/>
            <person name="Yu Y."/>
            <person name="Liu S."/>
            <person name="Lin W."/>
            <person name="Guo K."/>
            <person name="Jin S."/>
            <person name="Xu P."/>
            <person name="Storey K.B."/>
            <person name="Huan P."/>
            <person name="Zhang T."/>
            <person name="Zhou Y."/>
            <person name="Zhang J."/>
            <person name="Lin C."/>
            <person name="Li X."/>
            <person name="Xing L."/>
            <person name="Huo D."/>
            <person name="Sun M."/>
            <person name="Wang L."/>
            <person name="Mercier A."/>
            <person name="Li F."/>
            <person name="Yang H."/>
            <person name="Xiang J."/>
        </authorList>
    </citation>
    <scope>NUCLEOTIDE SEQUENCE [LARGE SCALE GENOMIC DNA]</scope>
    <source>
        <strain evidence="2">Shaxun</strain>
        <tissue evidence="2">Muscle</tissue>
    </source>
</reference>
<dbReference type="InterPro" id="IPR011641">
    <property type="entry name" value="Tyr-kin_ephrin_A/B_rcpt-like"/>
</dbReference>
<protein>
    <recommendedName>
        <fullName evidence="1">Tyrosine-protein kinase ephrin type A/B receptor-like domain-containing protein</fullName>
    </recommendedName>
</protein>
<name>A0A2G8KAH3_STIJA</name>